<evidence type="ECO:0000313" key="3">
    <source>
        <dbReference type="EMBL" id="MFG3818816.1"/>
    </source>
</evidence>
<keyword evidence="2" id="KW-0812">Transmembrane</keyword>
<accession>A0ABW7CCE3</accession>
<protein>
    <submittedName>
        <fullName evidence="3">Uncharacterized protein</fullName>
    </submittedName>
</protein>
<evidence type="ECO:0000256" key="1">
    <source>
        <dbReference type="SAM" id="MobiDB-lite"/>
    </source>
</evidence>
<keyword evidence="2" id="KW-0472">Membrane</keyword>
<dbReference type="Proteomes" id="UP001604335">
    <property type="component" value="Unassembled WGS sequence"/>
</dbReference>
<dbReference type="EMBL" id="JAZAQF010000082">
    <property type="protein sequence ID" value="MFG3818816.1"/>
    <property type="molecule type" value="Genomic_DNA"/>
</dbReference>
<organism evidence="3 4">
    <name type="scientific">Limnothrix redekei LRLZ20PSL1</name>
    <dbReference type="NCBI Taxonomy" id="3112953"/>
    <lineage>
        <taxon>Bacteria</taxon>
        <taxon>Bacillati</taxon>
        <taxon>Cyanobacteriota</taxon>
        <taxon>Cyanophyceae</taxon>
        <taxon>Pseudanabaenales</taxon>
        <taxon>Pseudanabaenaceae</taxon>
        <taxon>Limnothrix</taxon>
    </lineage>
</organism>
<comment type="caution">
    <text evidence="3">The sequence shown here is derived from an EMBL/GenBank/DDBJ whole genome shotgun (WGS) entry which is preliminary data.</text>
</comment>
<reference evidence="4" key="1">
    <citation type="journal article" date="2024" name="Algal Res.">
        <title>Biochemical, toxicological and genomic investigation of a high-biomass producing Limnothrix strain isolated from Italian shallow drinking water reservoir.</title>
        <authorList>
            <person name="Simonazzi M."/>
            <person name="Shishido T.K."/>
            <person name="Delbaje E."/>
            <person name="Wahlsten M."/>
            <person name="Fewer D.P."/>
            <person name="Sivonen K."/>
            <person name="Pezzolesi L."/>
            <person name="Pistocchi R."/>
        </authorList>
    </citation>
    <scope>NUCLEOTIDE SEQUENCE [LARGE SCALE GENOMIC DNA]</scope>
    <source>
        <strain evidence="4">LRLZ20PSL1</strain>
    </source>
</reference>
<feature type="region of interest" description="Disordered" evidence="1">
    <location>
        <begin position="77"/>
        <end position="99"/>
    </location>
</feature>
<sequence>MNALGLLVGLALYQGLVIANRYSLPINNVAHLVFPQQTSWTILGASVVYLAVVYLLLSIAQQRYKNRYQEVAERVTESRGDRVESLGLSDGRDLATRRF</sequence>
<evidence type="ECO:0000256" key="2">
    <source>
        <dbReference type="SAM" id="Phobius"/>
    </source>
</evidence>
<proteinExistence type="predicted"/>
<keyword evidence="2" id="KW-1133">Transmembrane helix</keyword>
<evidence type="ECO:0000313" key="4">
    <source>
        <dbReference type="Proteomes" id="UP001604335"/>
    </source>
</evidence>
<feature type="transmembrane region" description="Helical" evidence="2">
    <location>
        <begin position="38"/>
        <end position="57"/>
    </location>
</feature>
<keyword evidence="4" id="KW-1185">Reference proteome</keyword>
<dbReference type="RefSeq" id="WP_099535225.1">
    <property type="nucleotide sequence ID" value="NZ_JAZAQF010000082.1"/>
</dbReference>
<name>A0ABW7CCE3_9CYAN</name>
<gene>
    <name evidence="3" type="ORF">VPK24_14305</name>
</gene>